<keyword evidence="1" id="KW-0560">Oxidoreductase</keyword>
<reference evidence="4 5" key="1">
    <citation type="submission" date="2024-02" db="EMBL/GenBank/DDBJ databases">
        <title>High-quality chromosome-scale genome assembly of Pensacola bahiagrass (Paspalum notatum Flugge var. saurae).</title>
        <authorList>
            <person name="Vega J.M."/>
            <person name="Podio M."/>
            <person name="Orjuela J."/>
            <person name="Siena L.A."/>
            <person name="Pessino S.C."/>
            <person name="Combes M.C."/>
            <person name="Mariac C."/>
            <person name="Albertini E."/>
            <person name="Pupilli F."/>
            <person name="Ortiz J.P.A."/>
            <person name="Leblanc O."/>
        </authorList>
    </citation>
    <scope>NUCLEOTIDE SEQUENCE [LARGE SCALE GENOMIC DNA]</scope>
    <source>
        <strain evidence="4">R1</strain>
        <tissue evidence="4">Leaf</tissue>
    </source>
</reference>
<dbReference type="Proteomes" id="UP001341281">
    <property type="component" value="Chromosome 07"/>
</dbReference>
<dbReference type="AlphaFoldDB" id="A0AAQ3X6B9"/>
<evidence type="ECO:0000259" key="2">
    <source>
        <dbReference type="Pfam" id="PF01370"/>
    </source>
</evidence>
<dbReference type="PANTHER" id="PTHR10366">
    <property type="entry name" value="NAD DEPENDENT EPIMERASE/DEHYDRATASE"/>
    <property type="match status" value="1"/>
</dbReference>
<dbReference type="CDD" id="cd08958">
    <property type="entry name" value="FR_SDR_e"/>
    <property type="match status" value="2"/>
</dbReference>
<dbReference type="InterPro" id="IPR050425">
    <property type="entry name" value="NAD(P)_dehydrat-like"/>
</dbReference>
<evidence type="ECO:0000313" key="5">
    <source>
        <dbReference type="Proteomes" id="UP001341281"/>
    </source>
</evidence>
<organism evidence="4 5">
    <name type="scientific">Paspalum notatum var. saurae</name>
    <dbReference type="NCBI Taxonomy" id="547442"/>
    <lineage>
        <taxon>Eukaryota</taxon>
        <taxon>Viridiplantae</taxon>
        <taxon>Streptophyta</taxon>
        <taxon>Embryophyta</taxon>
        <taxon>Tracheophyta</taxon>
        <taxon>Spermatophyta</taxon>
        <taxon>Magnoliopsida</taxon>
        <taxon>Liliopsida</taxon>
        <taxon>Poales</taxon>
        <taxon>Poaceae</taxon>
        <taxon>PACMAD clade</taxon>
        <taxon>Panicoideae</taxon>
        <taxon>Andropogonodae</taxon>
        <taxon>Paspaleae</taxon>
        <taxon>Paspalinae</taxon>
        <taxon>Paspalum</taxon>
    </lineage>
</organism>
<accession>A0AAQ3X6B9</accession>
<keyword evidence="5" id="KW-1185">Reference proteome</keyword>
<dbReference type="EMBL" id="CP144751">
    <property type="protein sequence ID" value="WVZ87268.1"/>
    <property type="molecule type" value="Genomic_DNA"/>
</dbReference>
<name>A0AAQ3X6B9_PASNO</name>
<feature type="domain" description="NAD-dependent epimerase/dehydratase" evidence="2">
    <location>
        <begin position="11"/>
        <end position="260"/>
    </location>
</feature>
<evidence type="ECO:0008006" key="6">
    <source>
        <dbReference type="Google" id="ProtNLM"/>
    </source>
</evidence>
<feature type="domain" description="NmrA-like" evidence="3">
    <location>
        <begin position="360"/>
        <end position="439"/>
    </location>
</feature>
<dbReference type="PANTHER" id="PTHR10366:SF760">
    <property type="entry name" value="NAD-DEPENDENT EPIMERASE_DEHYDRATASE DOMAIN-CONTAINING PROTEIN"/>
    <property type="match status" value="1"/>
</dbReference>
<dbReference type="Pfam" id="PF05368">
    <property type="entry name" value="NmrA"/>
    <property type="match status" value="1"/>
</dbReference>
<sequence>MVAADEKKTACVTGGNGYIASALIKMLLQKGYAVKTTVRNPDDMAKNSHLRDLQALGAPLAVLRADLSEEGSFDEAVAGCDLAFLVAAPVNLASEDPEKEVIEAAVLGTLNVMRSCAKAGTVKRVVLTSSSGGVYIRPELRGDGHVLDEASWSDVEYLRAEKPPLWWAYCASKVLVEKAACRFAEEHGIRLVTVCPVSTVGTAPAPVVNTSVPVFLSFLTGDEAQLGVLKGVERTSGSVQLVHIDDLCRAELFVAEEDAAAGRYICCGVNTTVVELARFLARKYPQYGVKINFTDDEQLLEKPRVSLSSAKLVREGFEFKYKTLDEIYDDVVEYGKALGILRPASERAAMSSSADDERRKTACVTGGNGYIASMLIKMLLEDGYAVKTTVRNPDDKEKNSHLTELQALGPLEVLRADLDEEGSFDEAVAGCDYVFLVAAPVNLRSKDPENSHLKELQALGSLEVFRADLDEDGSFDAAVAGCDYAFLVAAPVNIHTKDPEVHTRHGYLSTCDFPRSSSSWRRPRFCSSPHLPDQLTNGWQKELVEAAVRGTLNVMRSCARARTVKRVVLTSSAAAVTGRQLQGDGHVLDEESWSDVDYLTANKAGFWGYPVSKVLLEKAACRFAEEHGINLVTVCPVVAVGAAPAPNARTSVPNCLSLLSGDEAAFAVLKAIERSTGCVPLVHVDDLCRAELFVAEEAAAAGMYVCCSVNTTIVELARFLEDKYPPYDVKTNLLSGAGLEKPRVRLSSAKLVREGFEFEYKTLDDIFDDMVEYGKALGILAKERLVEIMDRQIF</sequence>
<gene>
    <name evidence="4" type="ORF">U9M48_033935</name>
</gene>
<evidence type="ECO:0000256" key="1">
    <source>
        <dbReference type="ARBA" id="ARBA00023002"/>
    </source>
</evidence>
<dbReference type="InterPro" id="IPR001509">
    <property type="entry name" value="Epimerase_deHydtase"/>
</dbReference>
<dbReference type="GO" id="GO:0016616">
    <property type="term" value="F:oxidoreductase activity, acting on the CH-OH group of donors, NAD or NADP as acceptor"/>
    <property type="evidence" value="ECO:0007669"/>
    <property type="project" value="TreeGrafter"/>
</dbReference>
<dbReference type="Gene3D" id="3.40.50.720">
    <property type="entry name" value="NAD(P)-binding Rossmann-like Domain"/>
    <property type="match status" value="4"/>
</dbReference>
<dbReference type="FunFam" id="3.40.50.720:FF:000428">
    <property type="entry name" value="Leucoanthocyanidin reductase"/>
    <property type="match status" value="1"/>
</dbReference>
<evidence type="ECO:0000259" key="3">
    <source>
        <dbReference type="Pfam" id="PF05368"/>
    </source>
</evidence>
<dbReference type="GO" id="GO:0009813">
    <property type="term" value="P:flavonoid biosynthetic process"/>
    <property type="evidence" value="ECO:0007669"/>
    <property type="project" value="UniProtKB-KW"/>
</dbReference>
<protein>
    <recommendedName>
        <fullName evidence="6">Anthocyanidin reductase</fullName>
    </recommendedName>
</protein>
<dbReference type="InterPro" id="IPR036291">
    <property type="entry name" value="NAD(P)-bd_dom_sf"/>
</dbReference>
<dbReference type="Pfam" id="PF01370">
    <property type="entry name" value="Epimerase"/>
    <property type="match status" value="2"/>
</dbReference>
<proteinExistence type="predicted"/>
<evidence type="ECO:0000313" key="4">
    <source>
        <dbReference type="EMBL" id="WVZ87268.1"/>
    </source>
</evidence>
<dbReference type="SUPFAM" id="SSF51735">
    <property type="entry name" value="NAD(P)-binding Rossmann-fold domains"/>
    <property type="match status" value="3"/>
</dbReference>
<dbReference type="FunFam" id="3.40.50.720:FF:000085">
    <property type="entry name" value="Dihydroflavonol reductase"/>
    <property type="match status" value="1"/>
</dbReference>
<feature type="domain" description="NAD-dependent epimerase/dehydratase" evidence="2">
    <location>
        <begin position="541"/>
        <end position="701"/>
    </location>
</feature>
<dbReference type="InterPro" id="IPR008030">
    <property type="entry name" value="NmrA-like"/>
</dbReference>